<feature type="compositionally biased region" description="Polar residues" evidence="6">
    <location>
        <begin position="1073"/>
        <end position="1085"/>
    </location>
</feature>
<dbReference type="Pfam" id="PF05021">
    <property type="entry name" value="NPL4"/>
    <property type="match status" value="1"/>
</dbReference>
<feature type="region of interest" description="Disordered" evidence="6">
    <location>
        <begin position="662"/>
        <end position="681"/>
    </location>
</feature>
<sequence length="1131" mass="123691">MLIRVRCKVGNFRYELQPSSDISELVQKISETVKSDPSTITLSDTHAGNEKEALKLKGTLASLGLEHGHLLYVKYNDVASTVDNKPAQTSSEHPKSTLYPSADATHRPWELVKEDPVDDYWRKQDGKIPRKRDTGFCRHGENAMCDYCMPLEPYDPSYYSQHAIKHLSYHAYLRKLSPSKPPTSGSAGLPPLEPLSYKVKDPCPNGKHAPWPEGICSSCQPSAITLQPQPFRMVDHLEFSSENIVDRFLDAWRRTGTQRFGWLIGHYEPYDKVPMGIKAVVEAIHEPPQEGELDGLTLGLPWEDEKAVRSLASAASTPLTIVGCIFTDLDPSEEDRTKNIYKRHPQSFYLSSLEVIFAARLQLENPTSSRSSTTGKFSSRLVTAVATATKDGAIDINAYQVSEQACAMVDADMIEASVDPGIMRVKEEDRTKDSARYIPDVFFRYKNEYGIDVQKSAKPCFPVEYLLLTMTHGFPQNPSPLFLSNKFPIENRPGLEDQDVQTILKDLAKLGAPEISSNPQFAQKEAGSFRRLIQYLSDWHFIAFLPSTGLVSEEDLKFLVRAASSANSGDPQPFFEVFQTNSWETLMTFTRENASSGPSSRSNAPQVLDTDMDELPQDIRDQIAAMEAQDRLNGGSGSGSSSEIRPTLRFTAGIAARAYTPRSEDAGGYNCTESDQNIPSSVSRELDYWEKLVFSFDHDMDRESGPPTGNINPQTDVNSGVSSGRDAGNQNKRGRQASSAASSSLNISQSSLSDVGVQAEARGLSHQGRSQRSDSNIHTPYQYPQFFGQTQGPATGAQMGQQSSFDPYTLAHLAALSILSAPPPGSEKSGPPSNVSDPISILRQLQGVLHQSGTPSHGGGGGGWLYPAQNSGVGSNPMLGMRPPSNQNTPQLSALRSTQSTTQSTKYVPTIITFSKYTTPLDMSLFNLNQPSQLSQFVLPRSLSTSASQPPRLQPEPGSSSSSSNIRSPATSSSAPSTPVASTSNTNANVIVDEAAVAEDKRRRNTLASARFRIKKKHKTIALERSVVELEARAEDLDREVTELRRENGWLKEMLIMKGRSLRASSLPSTSSDTGPVASTSQQAIEANEEEGSEKDNESGDEEEEMDLEEADAAKGPAPKDTKGKGKGRAS</sequence>
<evidence type="ECO:0000256" key="4">
    <source>
        <dbReference type="ARBA" id="ARBA00019709"/>
    </source>
</evidence>
<dbReference type="SUPFAM" id="SSF54236">
    <property type="entry name" value="Ubiquitin-like"/>
    <property type="match status" value="1"/>
</dbReference>
<comment type="similarity">
    <text evidence="3">Belongs to the NPL4 family.</text>
</comment>
<dbReference type="GO" id="GO:0003700">
    <property type="term" value="F:DNA-binding transcription factor activity"/>
    <property type="evidence" value="ECO:0007669"/>
    <property type="project" value="InterPro"/>
</dbReference>
<proteinExistence type="inferred from homology"/>
<keyword evidence="10" id="KW-1185">Reference proteome</keyword>
<accession>A0A286UQP5</accession>
<dbReference type="Gene3D" id="1.20.5.170">
    <property type="match status" value="1"/>
</dbReference>
<feature type="compositionally biased region" description="Polar residues" evidence="6">
    <location>
        <begin position="942"/>
        <end position="951"/>
    </location>
</feature>
<dbReference type="PANTHER" id="PTHR12710">
    <property type="entry name" value="NUCLEAR PROTEIN LOCALIZATION 4"/>
    <property type="match status" value="1"/>
</dbReference>
<comment type="caution">
    <text evidence="9">The sequence shown here is derived from an EMBL/GenBank/DDBJ whole genome shotgun (WGS) entry which is preliminary data.</text>
</comment>
<feature type="compositionally biased region" description="Low complexity" evidence="6">
    <location>
        <begin position="959"/>
        <end position="986"/>
    </location>
</feature>
<dbReference type="GO" id="GO:0006511">
    <property type="term" value="P:ubiquitin-dependent protein catabolic process"/>
    <property type="evidence" value="ECO:0007669"/>
    <property type="project" value="InterPro"/>
</dbReference>
<dbReference type="GO" id="GO:0031625">
    <property type="term" value="F:ubiquitin protein ligase binding"/>
    <property type="evidence" value="ECO:0007669"/>
    <property type="project" value="TreeGrafter"/>
</dbReference>
<feature type="compositionally biased region" description="Polar residues" evidence="6">
    <location>
        <begin position="671"/>
        <end position="681"/>
    </location>
</feature>
<feature type="compositionally biased region" description="Polar residues" evidence="6">
    <location>
        <begin position="767"/>
        <end position="779"/>
    </location>
</feature>
<dbReference type="AlphaFoldDB" id="A0A286UQP5"/>
<dbReference type="InterPro" id="IPR046347">
    <property type="entry name" value="bZIP_sf"/>
</dbReference>
<evidence type="ECO:0000256" key="1">
    <source>
        <dbReference type="ARBA" id="ARBA00004335"/>
    </source>
</evidence>
<dbReference type="PROSITE" id="PS00036">
    <property type="entry name" value="BZIP_BASIC"/>
    <property type="match status" value="1"/>
</dbReference>
<dbReference type="GO" id="GO:0048471">
    <property type="term" value="C:perinuclear region of cytoplasm"/>
    <property type="evidence" value="ECO:0007669"/>
    <property type="project" value="UniProtKB-SubCell"/>
</dbReference>
<dbReference type="CDD" id="cd08061">
    <property type="entry name" value="MPN_NPL4"/>
    <property type="match status" value="1"/>
</dbReference>
<comment type="subcellular location">
    <subcellularLocation>
        <location evidence="2">Cytoplasm</location>
        <location evidence="2">Perinuclear region</location>
    </subcellularLocation>
    <subcellularLocation>
        <location evidence="1">Nucleus membrane</location>
        <topology evidence="1">Peripheral membrane protein</topology>
        <orientation evidence="1">Cytoplasmic side</orientation>
    </subcellularLocation>
</comment>
<feature type="compositionally biased region" description="Low complexity" evidence="6">
    <location>
        <begin position="736"/>
        <end position="753"/>
    </location>
</feature>
<feature type="region of interest" description="Disordered" evidence="6">
    <location>
        <begin position="1062"/>
        <end position="1131"/>
    </location>
</feature>
<dbReference type="GO" id="GO:0043130">
    <property type="term" value="F:ubiquitin binding"/>
    <property type="evidence" value="ECO:0007669"/>
    <property type="project" value="TreeGrafter"/>
</dbReference>
<dbReference type="Proteomes" id="UP000217199">
    <property type="component" value="Unassembled WGS sequence"/>
</dbReference>
<evidence type="ECO:0000256" key="6">
    <source>
        <dbReference type="SAM" id="MobiDB-lite"/>
    </source>
</evidence>
<evidence type="ECO:0000313" key="9">
    <source>
        <dbReference type="EMBL" id="PAV21844.1"/>
    </source>
</evidence>
<feature type="compositionally biased region" description="Polar residues" evidence="6">
    <location>
        <begin position="884"/>
        <end position="902"/>
    </location>
</feature>
<dbReference type="PROSITE" id="PS50217">
    <property type="entry name" value="BZIP"/>
    <property type="match status" value="1"/>
</dbReference>
<feature type="compositionally biased region" description="Low complexity" evidence="6">
    <location>
        <begin position="1062"/>
        <end position="1072"/>
    </location>
</feature>
<dbReference type="InterPro" id="IPR007716">
    <property type="entry name" value="NPL4_Zn-bd_put"/>
</dbReference>
<name>A0A286UQP5_9AGAM</name>
<dbReference type="OrthoDB" id="10251089at2759"/>
<feature type="domain" description="BZIP" evidence="7">
    <location>
        <begin position="999"/>
        <end position="1055"/>
    </location>
</feature>
<organism evidence="9 10">
    <name type="scientific">Pyrrhoderma noxium</name>
    <dbReference type="NCBI Taxonomy" id="2282107"/>
    <lineage>
        <taxon>Eukaryota</taxon>
        <taxon>Fungi</taxon>
        <taxon>Dikarya</taxon>
        <taxon>Basidiomycota</taxon>
        <taxon>Agaricomycotina</taxon>
        <taxon>Agaricomycetes</taxon>
        <taxon>Hymenochaetales</taxon>
        <taxon>Hymenochaetaceae</taxon>
        <taxon>Pyrrhoderma</taxon>
    </lineage>
</organism>
<feature type="region of interest" description="Disordered" evidence="6">
    <location>
        <begin position="850"/>
        <end position="902"/>
    </location>
</feature>
<evidence type="ECO:0000256" key="3">
    <source>
        <dbReference type="ARBA" id="ARBA00011025"/>
    </source>
</evidence>
<feature type="compositionally biased region" description="Polar residues" evidence="6">
    <location>
        <begin position="707"/>
        <end position="722"/>
    </location>
</feature>
<evidence type="ECO:0000259" key="8">
    <source>
        <dbReference type="PROSITE" id="PS50249"/>
    </source>
</evidence>
<dbReference type="InterPro" id="IPR007717">
    <property type="entry name" value="NPL4_C"/>
</dbReference>
<evidence type="ECO:0000256" key="2">
    <source>
        <dbReference type="ARBA" id="ARBA00004556"/>
    </source>
</evidence>
<protein>
    <recommendedName>
        <fullName evidence="4">Nuclear protein localization protein 4</fullName>
    </recommendedName>
</protein>
<feature type="region of interest" description="Disordered" evidence="6">
    <location>
        <begin position="699"/>
        <end position="802"/>
    </location>
</feature>
<dbReference type="PROSITE" id="PS50249">
    <property type="entry name" value="MPN"/>
    <property type="match status" value="1"/>
</dbReference>
<dbReference type="SMART" id="SM00338">
    <property type="entry name" value="BRLZ"/>
    <property type="match status" value="1"/>
</dbReference>
<dbReference type="InterPro" id="IPR037518">
    <property type="entry name" value="MPN"/>
</dbReference>
<feature type="region of interest" description="Disordered" evidence="6">
    <location>
        <begin position="942"/>
        <end position="986"/>
    </location>
</feature>
<reference evidence="9 10" key="1">
    <citation type="journal article" date="2017" name="Mol. Ecol.">
        <title>Comparative and population genomic landscape of Phellinus noxius: A hypervariable fungus causing root rot in trees.</title>
        <authorList>
            <person name="Chung C.L."/>
            <person name="Lee T.J."/>
            <person name="Akiba M."/>
            <person name="Lee H.H."/>
            <person name="Kuo T.H."/>
            <person name="Liu D."/>
            <person name="Ke H.M."/>
            <person name="Yokoi T."/>
            <person name="Roa M.B."/>
            <person name="Lu M.J."/>
            <person name="Chang Y.Y."/>
            <person name="Ann P.J."/>
            <person name="Tsai J.N."/>
            <person name="Chen C.Y."/>
            <person name="Tzean S.S."/>
            <person name="Ota Y."/>
            <person name="Hattori T."/>
            <person name="Sahashi N."/>
            <person name="Liou R.F."/>
            <person name="Kikuchi T."/>
            <person name="Tsai I.J."/>
        </authorList>
    </citation>
    <scope>NUCLEOTIDE SEQUENCE [LARGE SCALE GENOMIC DNA]</scope>
    <source>
        <strain evidence="9 10">FFPRI411160</strain>
    </source>
</reference>
<dbReference type="InParanoid" id="A0A286UQP5"/>
<dbReference type="STRING" id="2282107.A0A286UQP5"/>
<evidence type="ECO:0000313" key="10">
    <source>
        <dbReference type="Proteomes" id="UP000217199"/>
    </source>
</evidence>
<feature type="compositionally biased region" description="Polar residues" evidence="6">
    <location>
        <begin position="787"/>
        <end position="802"/>
    </location>
</feature>
<gene>
    <name evidence="9" type="ORF">PNOK_0180100</name>
</gene>
<keyword evidence="5" id="KW-0175">Coiled coil</keyword>
<dbReference type="Pfam" id="PF07716">
    <property type="entry name" value="bZIP_2"/>
    <property type="match status" value="1"/>
</dbReference>
<dbReference type="SUPFAM" id="SSF57959">
    <property type="entry name" value="Leucine zipper domain"/>
    <property type="match status" value="1"/>
</dbReference>
<dbReference type="Gene3D" id="3.10.20.90">
    <property type="entry name" value="Phosphatidylinositol 3-kinase Catalytic Subunit, Chain A, domain 1"/>
    <property type="match status" value="1"/>
</dbReference>
<dbReference type="EMBL" id="NBII01000002">
    <property type="protein sequence ID" value="PAV21844.1"/>
    <property type="molecule type" value="Genomic_DNA"/>
</dbReference>
<dbReference type="InterPro" id="IPR029071">
    <property type="entry name" value="Ubiquitin-like_domsf"/>
</dbReference>
<feature type="coiled-coil region" evidence="5">
    <location>
        <begin position="1020"/>
        <end position="1054"/>
    </location>
</feature>
<dbReference type="InterPro" id="IPR016563">
    <property type="entry name" value="Npl4"/>
</dbReference>
<dbReference type="Pfam" id="PF05020">
    <property type="entry name" value="zf-NPL4"/>
    <property type="match status" value="1"/>
</dbReference>
<dbReference type="GO" id="GO:0031965">
    <property type="term" value="C:nuclear membrane"/>
    <property type="evidence" value="ECO:0007669"/>
    <property type="project" value="UniProtKB-SubCell"/>
</dbReference>
<dbReference type="InterPro" id="IPR004827">
    <property type="entry name" value="bZIP"/>
</dbReference>
<evidence type="ECO:0000256" key="5">
    <source>
        <dbReference type="SAM" id="Coils"/>
    </source>
</evidence>
<dbReference type="PANTHER" id="PTHR12710:SF0">
    <property type="entry name" value="NUCLEAR PROTEIN LOCALIZATION PROTEIN 4 HOMOLOG"/>
    <property type="match status" value="1"/>
</dbReference>
<evidence type="ECO:0000259" key="7">
    <source>
        <dbReference type="PROSITE" id="PS50217"/>
    </source>
</evidence>
<feature type="compositionally biased region" description="Acidic residues" evidence="6">
    <location>
        <begin position="1087"/>
        <end position="1111"/>
    </location>
</feature>
<dbReference type="CDD" id="cd14705">
    <property type="entry name" value="bZIP_Zip1"/>
    <property type="match status" value="1"/>
</dbReference>
<feature type="domain" description="MPN" evidence="8">
    <location>
        <begin position="237"/>
        <end position="377"/>
    </location>
</feature>